<dbReference type="GO" id="GO:0007131">
    <property type="term" value="P:reciprocal meiotic recombination"/>
    <property type="evidence" value="ECO:0007669"/>
    <property type="project" value="InterPro"/>
</dbReference>
<name>A0AAN8EVE4_9EURO</name>
<dbReference type="Proteomes" id="UP001316803">
    <property type="component" value="Unassembled WGS sequence"/>
</dbReference>
<comment type="caution">
    <text evidence="1">The sequence shown here is derived from an EMBL/GenBank/DDBJ whole genome shotgun (WGS) entry which is preliminary data.</text>
</comment>
<sequence length="91" mass="9998">MESQMLQLLPPTRVTMALTKFSAATTSNGYPGPIPWTHIISENGLFAMFEIPSSQNMSQTSESARFKIINDPEVLEDINLDALGEEAKRAA</sequence>
<keyword evidence="2" id="KW-1185">Reference proteome</keyword>
<reference evidence="1 2" key="1">
    <citation type="submission" date="2022-12" db="EMBL/GenBank/DDBJ databases">
        <title>Genomic features and morphological characterization of a novel Knufia sp. strain isolated from spacecraft assembly facility.</title>
        <authorList>
            <person name="Teixeira M."/>
            <person name="Chander A.M."/>
            <person name="Stajich J.E."/>
            <person name="Venkateswaran K."/>
        </authorList>
    </citation>
    <scope>NUCLEOTIDE SEQUENCE [LARGE SCALE GENOMIC DNA]</scope>
    <source>
        <strain evidence="1 2">FJI-L2-BK-P2</strain>
    </source>
</reference>
<proteinExistence type="predicted"/>
<dbReference type="InterPro" id="IPR004354">
    <property type="entry name" value="Meiotic_Rec114"/>
</dbReference>
<protein>
    <submittedName>
        <fullName evidence="1">Uncharacterized protein</fullName>
    </submittedName>
</protein>
<accession>A0AAN8EVE4</accession>
<dbReference type="AlphaFoldDB" id="A0AAN8EVE4"/>
<evidence type="ECO:0000313" key="2">
    <source>
        <dbReference type="Proteomes" id="UP001316803"/>
    </source>
</evidence>
<evidence type="ECO:0000313" key="1">
    <source>
        <dbReference type="EMBL" id="KAK5956865.1"/>
    </source>
</evidence>
<gene>
    <name evidence="1" type="ORF">OHC33_002354</name>
</gene>
<organism evidence="1 2">
    <name type="scientific">Knufia fluminis</name>
    <dbReference type="NCBI Taxonomy" id="191047"/>
    <lineage>
        <taxon>Eukaryota</taxon>
        <taxon>Fungi</taxon>
        <taxon>Dikarya</taxon>
        <taxon>Ascomycota</taxon>
        <taxon>Pezizomycotina</taxon>
        <taxon>Eurotiomycetes</taxon>
        <taxon>Chaetothyriomycetidae</taxon>
        <taxon>Chaetothyriales</taxon>
        <taxon>Trichomeriaceae</taxon>
        <taxon>Knufia</taxon>
    </lineage>
</organism>
<dbReference type="Pfam" id="PF03525">
    <property type="entry name" value="Meiotic_rec114"/>
    <property type="match status" value="1"/>
</dbReference>
<dbReference type="EMBL" id="JAKLMC020000004">
    <property type="protein sequence ID" value="KAK5956865.1"/>
    <property type="molecule type" value="Genomic_DNA"/>
</dbReference>